<dbReference type="Proteomes" id="UP001165960">
    <property type="component" value="Unassembled WGS sequence"/>
</dbReference>
<organism evidence="1 2">
    <name type="scientific">Entomophthora muscae</name>
    <dbReference type="NCBI Taxonomy" id="34485"/>
    <lineage>
        <taxon>Eukaryota</taxon>
        <taxon>Fungi</taxon>
        <taxon>Fungi incertae sedis</taxon>
        <taxon>Zoopagomycota</taxon>
        <taxon>Entomophthoromycotina</taxon>
        <taxon>Entomophthoromycetes</taxon>
        <taxon>Entomophthorales</taxon>
        <taxon>Entomophthoraceae</taxon>
        <taxon>Entomophthora</taxon>
    </lineage>
</organism>
<evidence type="ECO:0000313" key="1">
    <source>
        <dbReference type="EMBL" id="KAJ9063668.1"/>
    </source>
</evidence>
<comment type="caution">
    <text evidence="1">The sequence shown here is derived from an EMBL/GenBank/DDBJ whole genome shotgun (WGS) entry which is preliminary data.</text>
</comment>
<name>A0ACC2SMU1_9FUNG</name>
<proteinExistence type="predicted"/>
<sequence>MRETTTLHRQRRRDLPTAQEGIRTDTSGVRIRKVALLSIILRPPVYSRPKELGTFGYGSDRVCHG</sequence>
<keyword evidence="2" id="KW-1185">Reference proteome</keyword>
<dbReference type="EMBL" id="QTSX02004758">
    <property type="protein sequence ID" value="KAJ9063668.1"/>
    <property type="molecule type" value="Genomic_DNA"/>
</dbReference>
<protein>
    <submittedName>
        <fullName evidence="1">Uncharacterized protein</fullName>
    </submittedName>
</protein>
<evidence type="ECO:0000313" key="2">
    <source>
        <dbReference type="Proteomes" id="UP001165960"/>
    </source>
</evidence>
<gene>
    <name evidence="1" type="ORF">DSO57_1038530</name>
</gene>
<reference evidence="1" key="1">
    <citation type="submission" date="2022-04" db="EMBL/GenBank/DDBJ databases">
        <title>Genome of the entomopathogenic fungus Entomophthora muscae.</title>
        <authorList>
            <person name="Elya C."/>
            <person name="Lovett B.R."/>
            <person name="Lee E."/>
            <person name="Macias A.M."/>
            <person name="Hajek A.E."/>
            <person name="De Bivort B.L."/>
            <person name="Kasson M.T."/>
            <person name="De Fine Licht H.H."/>
            <person name="Stajich J.E."/>
        </authorList>
    </citation>
    <scope>NUCLEOTIDE SEQUENCE</scope>
    <source>
        <strain evidence="1">Berkeley</strain>
    </source>
</reference>
<accession>A0ACC2SMU1</accession>